<evidence type="ECO:0000313" key="3">
    <source>
        <dbReference type="Proteomes" id="UP000004200"/>
    </source>
</evidence>
<evidence type="ECO:0000313" key="2">
    <source>
        <dbReference type="EMBL" id="EGV32698.1"/>
    </source>
</evidence>
<evidence type="ECO:0000256" key="1">
    <source>
        <dbReference type="SAM" id="SignalP"/>
    </source>
</evidence>
<accession>G2DYS1</accession>
<dbReference type="STRING" id="765913.ThidrDRAFT_1183"/>
<reference evidence="2 3" key="1">
    <citation type="submission" date="2011-06" db="EMBL/GenBank/DDBJ databases">
        <title>The draft genome of Thiorhodococcus drewsii AZ1.</title>
        <authorList>
            <consortium name="US DOE Joint Genome Institute (JGI-PGF)"/>
            <person name="Lucas S."/>
            <person name="Han J."/>
            <person name="Lapidus A."/>
            <person name="Cheng J.-F."/>
            <person name="Goodwin L."/>
            <person name="Pitluck S."/>
            <person name="Peters L."/>
            <person name="Land M.L."/>
            <person name="Hauser L."/>
            <person name="Vogl K."/>
            <person name="Liu Z."/>
            <person name="Imhoff J."/>
            <person name="Thiel V."/>
            <person name="Frigaard N.-U."/>
            <person name="Bryant D.A."/>
            <person name="Woyke T.J."/>
        </authorList>
    </citation>
    <scope>NUCLEOTIDE SEQUENCE [LARGE SCALE GENOMIC DNA]</scope>
    <source>
        <strain evidence="2 3">AZ1</strain>
    </source>
</reference>
<dbReference type="RefSeq" id="WP_007039898.1">
    <property type="nucleotide sequence ID" value="NZ_AFWT01000006.1"/>
</dbReference>
<dbReference type="AlphaFoldDB" id="G2DYS1"/>
<sequence>MRLHPLLSVAALASLVGCAAPPIQPPPTPHLIRMPLPQYATHAPEPRLAGAAWRAGRRTHALALDGQVCGLTHGGEVHCQRPMAKSTPPSRPLPTPTG</sequence>
<evidence type="ECO:0008006" key="4">
    <source>
        <dbReference type="Google" id="ProtNLM"/>
    </source>
</evidence>
<dbReference type="EMBL" id="AFWT01000006">
    <property type="protein sequence ID" value="EGV32698.1"/>
    <property type="molecule type" value="Genomic_DNA"/>
</dbReference>
<feature type="chain" id="PRO_5003428799" description="Lipoprotein" evidence="1">
    <location>
        <begin position="20"/>
        <end position="98"/>
    </location>
</feature>
<dbReference type="PROSITE" id="PS51257">
    <property type="entry name" value="PROKAR_LIPOPROTEIN"/>
    <property type="match status" value="1"/>
</dbReference>
<name>G2DYS1_9GAMM</name>
<feature type="signal peptide" evidence="1">
    <location>
        <begin position="1"/>
        <end position="19"/>
    </location>
</feature>
<gene>
    <name evidence="2" type="ORF">ThidrDRAFT_1183</name>
</gene>
<comment type="caution">
    <text evidence="2">The sequence shown here is derived from an EMBL/GenBank/DDBJ whole genome shotgun (WGS) entry which is preliminary data.</text>
</comment>
<proteinExistence type="predicted"/>
<keyword evidence="1" id="KW-0732">Signal</keyword>
<keyword evidence="3" id="KW-1185">Reference proteome</keyword>
<dbReference type="Proteomes" id="UP000004200">
    <property type="component" value="Unassembled WGS sequence"/>
</dbReference>
<organism evidence="2 3">
    <name type="scientific">Thiorhodococcus drewsii AZ1</name>
    <dbReference type="NCBI Taxonomy" id="765913"/>
    <lineage>
        <taxon>Bacteria</taxon>
        <taxon>Pseudomonadati</taxon>
        <taxon>Pseudomonadota</taxon>
        <taxon>Gammaproteobacteria</taxon>
        <taxon>Chromatiales</taxon>
        <taxon>Chromatiaceae</taxon>
        <taxon>Thiorhodococcus</taxon>
    </lineage>
</organism>
<protein>
    <recommendedName>
        <fullName evidence="4">Lipoprotein</fullName>
    </recommendedName>
</protein>